<gene>
    <name evidence="1" type="ORF">L9F63_022173</name>
</gene>
<protein>
    <submittedName>
        <fullName evidence="1">Uncharacterized protein</fullName>
    </submittedName>
</protein>
<evidence type="ECO:0000313" key="1">
    <source>
        <dbReference type="EMBL" id="KAJ9583480.1"/>
    </source>
</evidence>
<keyword evidence="2" id="KW-1185">Reference proteome</keyword>
<feature type="non-terminal residue" evidence="1">
    <location>
        <position position="63"/>
    </location>
</feature>
<dbReference type="EMBL" id="JASPKZ010007586">
    <property type="protein sequence ID" value="KAJ9583480.1"/>
    <property type="molecule type" value="Genomic_DNA"/>
</dbReference>
<reference evidence="1" key="1">
    <citation type="journal article" date="2023" name="IScience">
        <title>Live-bearing cockroach genome reveals convergent evolutionary mechanisms linked to viviparity in insects and beyond.</title>
        <authorList>
            <person name="Fouks B."/>
            <person name="Harrison M.C."/>
            <person name="Mikhailova A.A."/>
            <person name="Marchal E."/>
            <person name="English S."/>
            <person name="Carruthers M."/>
            <person name="Jennings E.C."/>
            <person name="Chiamaka E.L."/>
            <person name="Frigard R.A."/>
            <person name="Pippel M."/>
            <person name="Attardo G.M."/>
            <person name="Benoit J.B."/>
            <person name="Bornberg-Bauer E."/>
            <person name="Tobe S.S."/>
        </authorList>
    </citation>
    <scope>NUCLEOTIDE SEQUENCE</scope>
    <source>
        <tissue evidence="1">Testes</tissue>
    </source>
</reference>
<dbReference type="AlphaFoldDB" id="A0AAD8EAM7"/>
<feature type="non-terminal residue" evidence="1">
    <location>
        <position position="1"/>
    </location>
</feature>
<organism evidence="1 2">
    <name type="scientific">Diploptera punctata</name>
    <name type="common">Pacific beetle cockroach</name>
    <dbReference type="NCBI Taxonomy" id="6984"/>
    <lineage>
        <taxon>Eukaryota</taxon>
        <taxon>Metazoa</taxon>
        <taxon>Ecdysozoa</taxon>
        <taxon>Arthropoda</taxon>
        <taxon>Hexapoda</taxon>
        <taxon>Insecta</taxon>
        <taxon>Pterygota</taxon>
        <taxon>Neoptera</taxon>
        <taxon>Polyneoptera</taxon>
        <taxon>Dictyoptera</taxon>
        <taxon>Blattodea</taxon>
        <taxon>Blaberoidea</taxon>
        <taxon>Blaberidae</taxon>
        <taxon>Diplopterinae</taxon>
        <taxon>Diploptera</taxon>
    </lineage>
</organism>
<name>A0AAD8EAM7_DIPPU</name>
<sequence length="63" mass="7038">FVIKMNSQFAMKLEGGLSSIETDPLNLKVEIKSEVEEEICNDDITYETFSSAPVLALVETKLE</sequence>
<comment type="caution">
    <text evidence="1">The sequence shown here is derived from an EMBL/GenBank/DDBJ whole genome shotgun (WGS) entry which is preliminary data.</text>
</comment>
<reference evidence="1" key="2">
    <citation type="submission" date="2023-05" db="EMBL/GenBank/DDBJ databases">
        <authorList>
            <person name="Fouks B."/>
        </authorList>
    </citation>
    <scope>NUCLEOTIDE SEQUENCE</scope>
    <source>
        <strain evidence="1">Stay&amp;Tobe</strain>
        <tissue evidence="1">Testes</tissue>
    </source>
</reference>
<accession>A0AAD8EAM7</accession>
<dbReference type="Proteomes" id="UP001233999">
    <property type="component" value="Unassembled WGS sequence"/>
</dbReference>
<proteinExistence type="predicted"/>
<evidence type="ECO:0000313" key="2">
    <source>
        <dbReference type="Proteomes" id="UP001233999"/>
    </source>
</evidence>